<dbReference type="Proteomes" id="UP001652621">
    <property type="component" value="Unplaced"/>
</dbReference>
<feature type="compositionally biased region" description="Polar residues" evidence="9">
    <location>
        <begin position="63"/>
        <end position="83"/>
    </location>
</feature>
<feature type="compositionally biased region" description="Low complexity" evidence="9">
    <location>
        <begin position="504"/>
        <end position="515"/>
    </location>
</feature>
<feature type="compositionally biased region" description="Polar residues" evidence="9">
    <location>
        <begin position="857"/>
        <end position="873"/>
    </location>
</feature>
<dbReference type="VEuPathDB" id="VectorBase:MDOMA2_003247"/>
<keyword evidence="4" id="KW-1015">Disulfide bond</keyword>
<evidence type="ECO:0000256" key="1">
    <source>
        <dbReference type="ARBA" id="ARBA00004555"/>
    </source>
</evidence>
<feature type="binding site" evidence="7">
    <location>
        <position position="1582"/>
    </location>
    <ligand>
        <name>ATP</name>
        <dbReference type="ChEBI" id="CHEBI:30616"/>
    </ligand>
</feature>
<evidence type="ECO:0000256" key="8">
    <source>
        <dbReference type="PIRSR" id="PIRSR624869-3"/>
    </source>
</evidence>
<feature type="region of interest" description="Disordered" evidence="9">
    <location>
        <begin position="1047"/>
        <end position="1080"/>
    </location>
</feature>
<dbReference type="GO" id="GO:0046872">
    <property type="term" value="F:metal ion binding"/>
    <property type="evidence" value="ECO:0007669"/>
    <property type="project" value="UniProtKB-KW"/>
</dbReference>
<sequence length="1697" mass="188647">MPFTARLLSQSSGTVAGVGDGGGSSNNVNPNGGGPRLSNGSKASTSNSMEQRNENLRKLFATNKKQNSTILQNKSISDNNLRNEITRTEQRRDPTSSRISMPTKLAEKNEPLQRDWALSQSNGCMAYPANGEEGDDHDDGVIGVEDNMSVAGPTATTRNRRSSSQIRRWQVRDHYSMGMQSQMSKSGSCLALVAPRAKTADVDEEVAGNQFSMMVKKPSNQSYGSDINLNTSIQQLQHDQHHNQHHHHQGPHHFVGDANRRNAPALSGLNNNYRESCPEVHSITTPKSRRPSLQWYKRKNWLSQEENNAVDEVCDSGHTSTNPLVAMAQPLGDMGRHAAQAYNQFERGPQSNQYSRELSAKTDCIVGNTIDDDGNNNYYLYSANTQQWPRATNYIGSHGENYIRDDVMPGCGVGGVGVGPRRPRAHSYGYYSNELLKSLDSVEDNADKAVVVDNVVGYYSHGNIVGQEKKIMTKAVGKRNYNDHNSYNYKGYDVNENSMDDDNNNNSSSNKNNSYVDDDEDYDAEDGVVDDYVAGDDSEFELLGSEDDEYVDDDDVSGGEHDGNDDDDDDDGSVIDDDIQTTADDGNLNKNQQSQFSFQPKQHTSVPATSATTSTSKRPSSVAELMKIRLKPKTQADRVETSPTIITNFMSPITSSSASAVAVAVGLPANDPQRLSQHSGLIKNSCVQNNFICQENKQQQQHQPHLMLKEIGNSSTDAAASTASRQYLPAMNNATSDDDNAGILLHGQTTCQNKYTFHGPQQHLPGMPAVVAAVNGDHNGRTTSNHQPFNESFAANKSPINSLTAHNRFDCTEFYTNAVSSGGSSSGGYNGGTSATATESPTLAQRLEKFRIKRQRQQQNIDESLSPNSTSVYCGNKTAFAENLTPPSSSSPPQPPPLKSDQREGVFARTTAAPGYLSAEQTLKLNNPDNQAERVDPKRDTSVAGQRQQQQQQLLLQQQNFTNLNGKSFERQLPYIPLDPQEYYSYSQTQPEFLNTNKNKSNNCNFNEKSDFIECQTEKEEVPNNGWQEDSNAKVKRVIVRRRIVKATSKSSTSSKSRTRSLSPEIVSHNTKASSSSSSASSAKEKRSWWSFYWNFKSLAPPPPPPPAASSSTCNKNAELASIQSTTKTKTLNIPKPNKDLHQLHPEHRQPNENFIMGMLRTMKLKERLAISLGATLILLTLLLVVDVQMDFGVTNRHLLPAQQTIHQRVRYADDGSFMRDIKRKFLQKSNYSGSKETSTPQTTQARPGSAAGGSAGSQSAGMVATGFQEPNAAAAAAAEVRQSMLTTKKPIPHDRFEDLVKIVNDYTGTLQYGHVIVDNDGNDDGKNPSLGELIKMKPSKNATNLEKFQLRITKHELYAENDTLVDALLKDMIKLPIKHVVQKEGGTQLKLMIEYPNNIKALMKPMRFPRDQQTLPNHFYFTDYERHNAEIAAFHLDRILGFRRAMPVTGRLLNITTEIYQVADENLLKTFFVSPSSNLCFHGKCSYYCDTSHAICGNPDMLEGSFAAFLPAYEQAGRKVWRHPWRRSYHKRRKAQWETDANYCSMVRDIPPYDEGRRLLDLMDMSVFDFLTGNMDRHHYETFKIYGNDTFTLHLDHGRGFGKAFHDDLTILAPVLQCCMLRKSTVKKLLEFHNGPRPLSEVMRESMLVDPVSPVLWEPHLAALDRRVGIILQGVRDCVKKNPPEEMEGSEDNVSS</sequence>
<feature type="region of interest" description="Disordered" evidence="9">
    <location>
        <begin position="1229"/>
        <end position="1262"/>
    </location>
</feature>
<feature type="domain" description="FAM20 C-terminal" evidence="10">
    <location>
        <begin position="1472"/>
        <end position="1686"/>
    </location>
</feature>
<feature type="binding site" evidence="7">
    <location>
        <position position="1405"/>
    </location>
    <ligand>
        <name>ATP</name>
        <dbReference type="ChEBI" id="CHEBI:30616"/>
    </ligand>
</feature>
<evidence type="ECO:0000256" key="6">
    <source>
        <dbReference type="PIRSR" id="PIRSR624869-1"/>
    </source>
</evidence>
<feature type="compositionally biased region" description="Polar residues" evidence="9">
    <location>
        <begin position="580"/>
        <end position="603"/>
    </location>
</feature>
<evidence type="ECO:0000256" key="5">
    <source>
        <dbReference type="ARBA" id="ARBA00023180"/>
    </source>
</evidence>
<feature type="binding site" evidence="7">
    <location>
        <position position="1426"/>
    </location>
    <ligand>
        <name>ATP</name>
        <dbReference type="ChEBI" id="CHEBI:30616"/>
    </ligand>
</feature>
<comment type="subcellular location">
    <subcellularLocation>
        <location evidence="1">Golgi apparatus</location>
    </subcellularLocation>
</comment>
<keyword evidence="3" id="KW-0333">Golgi apparatus</keyword>
<proteinExistence type="inferred from homology"/>
<feature type="compositionally biased region" description="Low complexity" evidence="9">
    <location>
        <begin position="1047"/>
        <end position="1056"/>
    </location>
</feature>
<feature type="binding site" evidence="8">
    <location>
        <position position="1597"/>
    </location>
    <ligand>
        <name>Mn(2+)</name>
        <dbReference type="ChEBI" id="CHEBI:29035"/>
    </ligand>
</feature>
<dbReference type="InterPro" id="IPR024869">
    <property type="entry name" value="FAM20"/>
</dbReference>
<keyword evidence="8" id="KW-0479">Metal-binding</keyword>
<dbReference type="Pfam" id="PF06702">
    <property type="entry name" value="Fam20C"/>
    <property type="match status" value="1"/>
</dbReference>
<accession>A0A1I8NDA6</accession>
<feature type="compositionally biased region" description="Low complexity" evidence="9">
    <location>
        <begin position="604"/>
        <end position="621"/>
    </location>
</feature>
<keyword evidence="5" id="KW-0325">Glycoprotein</keyword>
<keyword evidence="7" id="KW-0067">ATP-binding</keyword>
<keyword evidence="7" id="KW-0547">Nucleotide-binding</keyword>
<dbReference type="PANTHER" id="PTHR12450">
    <property type="entry name" value="DENTIN MATRIX PROTEIN 4 PROTEIN FAM20"/>
    <property type="match status" value="1"/>
</dbReference>
<feature type="compositionally biased region" description="Pro residues" evidence="9">
    <location>
        <begin position="889"/>
        <end position="898"/>
    </location>
</feature>
<dbReference type="PANTHER" id="PTHR12450:SF22">
    <property type="entry name" value="EXTRACELLULAR SERINE_THREONINE PROTEIN CG31145"/>
    <property type="match status" value="1"/>
</dbReference>
<evidence type="ECO:0000313" key="13">
    <source>
        <dbReference type="RefSeq" id="XP_058987439.1"/>
    </source>
</evidence>
<feature type="region of interest" description="Disordered" evidence="9">
    <location>
        <begin position="542"/>
        <end position="622"/>
    </location>
</feature>
<feature type="compositionally biased region" description="Acidic residues" evidence="9">
    <location>
        <begin position="542"/>
        <end position="579"/>
    </location>
</feature>
<reference evidence="13" key="2">
    <citation type="submission" date="2025-05" db="UniProtKB">
        <authorList>
            <consortium name="RefSeq"/>
        </authorList>
    </citation>
    <scope>IDENTIFICATION</scope>
    <source>
        <strain evidence="13">Aabys</strain>
        <tissue evidence="13">Whole body</tissue>
    </source>
</reference>
<evidence type="ECO:0000313" key="12">
    <source>
        <dbReference type="Proteomes" id="UP001652621"/>
    </source>
</evidence>
<dbReference type="InterPro" id="IPR009581">
    <property type="entry name" value="FAM20_C"/>
</dbReference>
<evidence type="ECO:0000313" key="11">
    <source>
        <dbReference type="EnsemblMetazoa" id="MDOA014021-PA"/>
    </source>
</evidence>
<dbReference type="CDD" id="cd10314">
    <property type="entry name" value="FAM20_C"/>
    <property type="match status" value="1"/>
</dbReference>
<reference evidence="11" key="1">
    <citation type="submission" date="2020-05" db="UniProtKB">
        <authorList>
            <consortium name="EnsemblMetazoa"/>
        </authorList>
    </citation>
    <scope>IDENTIFICATION</scope>
    <source>
        <strain evidence="11">Aabys</strain>
    </source>
</reference>
<feature type="active site" evidence="6">
    <location>
        <position position="1577"/>
    </location>
</feature>
<feature type="compositionally biased region" description="Polar residues" evidence="9">
    <location>
        <begin position="38"/>
        <end position="50"/>
    </location>
</feature>
<evidence type="ECO:0000256" key="3">
    <source>
        <dbReference type="ARBA" id="ARBA00023034"/>
    </source>
</evidence>
<dbReference type="GO" id="GO:0004674">
    <property type="term" value="F:protein serine/threonine kinase activity"/>
    <property type="evidence" value="ECO:0007669"/>
    <property type="project" value="TreeGrafter"/>
</dbReference>
<gene>
    <name evidence="11" type="primary">101899300</name>
    <name evidence="13" type="synonym">LOC101899300</name>
</gene>
<dbReference type="GO" id="GO:0005794">
    <property type="term" value="C:Golgi apparatus"/>
    <property type="evidence" value="ECO:0007669"/>
    <property type="project" value="UniProtKB-SubCell"/>
</dbReference>
<feature type="binding site" evidence="8">
    <location>
        <position position="1426"/>
    </location>
    <ligand>
        <name>Mn(2+)</name>
        <dbReference type="ChEBI" id="CHEBI:29035"/>
    </ligand>
</feature>
<comment type="similarity">
    <text evidence="2">Belongs to the FAM20 family.</text>
</comment>
<dbReference type="STRING" id="7370.A0A1I8NDA6"/>
<feature type="binding site" evidence="7">
    <location>
        <begin position="1508"/>
        <end position="1511"/>
    </location>
    <ligand>
        <name>ATP</name>
        <dbReference type="ChEBI" id="CHEBI:30616"/>
    </ligand>
</feature>
<dbReference type="RefSeq" id="XP_058987439.1">
    <property type="nucleotide sequence ID" value="XM_059131456.1"/>
</dbReference>
<dbReference type="EnsemblMetazoa" id="MDOA014021-RA">
    <property type="protein sequence ID" value="MDOA014021-PA"/>
    <property type="gene ID" value="MDOA014021"/>
</dbReference>
<dbReference type="VEuPathDB" id="VectorBase:MDOA014021"/>
<feature type="compositionally biased region" description="Polar residues" evidence="9">
    <location>
        <begin position="1229"/>
        <end position="1247"/>
    </location>
</feature>
<feature type="region of interest" description="Disordered" evidence="9">
    <location>
        <begin position="484"/>
        <end position="522"/>
    </location>
</feature>
<comment type="cofactor">
    <cofactor evidence="8">
        <name>Mn(2+)</name>
        <dbReference type="ChEBI" id="CHEBI:29035"/>
    </cofactor>
</comment>
<evidence type="ECO:0000256" key="7">
    <source>
        <dbReference type="PIRSR" id="PIRSR624869-2"/>
    </source>
</evidence>
<dbReference type="eggNOG" id="KOG3829">
    <property type="taxonomic scope" value="Eukaryota"/>
</dbReference>
<feature type="region of interest" description="Disordered" evidence="9">
    <location>
        <begin position="855"/>
        <end position="874"/>
    </location>
</feature>
<keyword evidence="12" id="KW-1185">Reference proteome</keyword>
<dbReference type="GO" id="GO:0005524">
    <property type="term" value="F:ATP binding"/>
    <property type="evidence" value="ECO:0007669"/>
    <property type="project" value="UniProtKB-KW"/>
</dbReference>
<name>A0A1I8NDA6_MUSDO</name>
<feature type="region of interest" description="Disordered" evidence="9">
    <location>
        <begin position="1"/>
        <end position="98"/>
    </location>
</feature>
<feature type="compositionally biased region" description="Basic and acidic residues" evidence="9">
    <location>
        <begin position="931"/>
        <end position="941"/>
    </location>
</feature>
<feature type="binding site" evidence="7">
    <location>
        <position position="1389"/>
    </location>
    <ligand>
        <name>ATP</name>
        <dbReference type="ChEBI" id="CHEBI:30616"/>
    </ligand>
</feature>
<evidence type="ECO:0000256" key="4">
    <source>
        <dbReference type="ARBA" id="ARBA00023157"/>
    </source>
</evidence>
<evidence type="ECO:0000256" key="2">
    <source>
        <dbReference type="ARBA" id="ARBA00006557"/>
    </source>
</evidence>
<organism evidence="11">
    <name type="scientific">Musca domestica</name>
    <name type="common">House fly</name>
    <dbReference type="NCBI Taxonomy" id="7370"/>
    <lineage>
        <taxon>Eukaryota</taxon>
        <taxon>Metazoa</taxon>
        <taxon>Ecdysozoa</taxon>
        <taxon>Arthropoda</taxon>
        <taxon>Hexapoda</taxon>
        <taxon>Insecta</taxon>
        <taxon>Pterygota</taxon>
        <taxon>Neoptera</taxon>
        <taxon>Endopterygota</taxon>
        <taxon>Diptera</taxon>
        <taxon>Brachycera</taxon>
        <taxon>Muscomorpha</taxon>
        <taxon>Muscoidea</taxon>
        <taxon>Muscidae</taxon>
        <taxon>Musca</taxon>
    </lineage>
</organism>
<evidence type="ECO:0000256" key="9">
    <source>
        <dbReference type="SAM" id="MobiDB-lite"/>
    </source>
</evidence>
<feature type="region of interest" description="Disordered" evidence="9">
    <location>
        <begin position="237"/>
        <end position="274"/>
    </location>
</feature>
<protein>
    <submittedName>
        <fullName evidence="13">Uncharacterized protein LOC101899300</fullName>
    </submittedName>
</protein>
<feature type="region of interest" description="Disordered" evidence="9">
    <location>
        <begin position="880"/>
        <end position="903"/>
    </location>
</feature>
<evidence type="ECO:0000259" key="10">
    <source>
        <dbReference type="Pfam" id="PF06702"/>
    </source>
</evidence>
<feature type="binding site" evidence="7">
    <location>
        <position position="1597"/>
    </location>
    <ligand>
        <name>ATP</name>
        <dbReference type="ChEBI" id="CHEBI:30616"/>
    </ligand>
</feature>
<keyword evidence="8" id="KW-0464">Manganese</keyword>
<feature type="compositionally biased region" description="Basic and acidic residues" evidence="9">
    <location>
        <begin position="84"/>
        <end position="95"/>
    </location>
</feature>
<feature type="region of interest" description="Disordered" evidence="9">
    <location>
        <begin position="821"/>
        <end position="842"/>
    </location>
</feature>
<feature type="region of interest" description="Disordered" evidence="9">
    <location>
        <begin position="925"/>
        <end position="952"/>
    </location>
</feature>